<dbReference type="AlphaFoldDB" id="A0A5R9CML9"/>
<dbReference type="EC" id="5.1.3.3" evidence="4 8"/>
<reference evidence="14 15" key="1">
    <citation type="submission" date="2019-12" db="EMBL/GenBank/DDBJ databases">
        <title>Whole genome sequences of Lactococcus raffinolactis strains isolated from sewage.</title>
        <authorList>
            <person name="Ybazeta G."/>
            <person name="Ross M."/>
            <person name="Brabant-Kirwan D."/>
            <person name="Saleh M."/>
            <person name="Dillon J.A."/>
            <person name="Splinter K."/>
            <person name="Nokhbeh R."/>
        </authorList>
    </citation>
    <scope>NUCLEOTIDE SEQUENCE [LARGE SCALE GENOMIC DNA]</scope>
    <source>
        <strain evidence="13 14">Lr_19_14</strain>
        <strain evidence="12 15">Lr_19_5</strain>
    </source>
</reference>
<feature type="active site" description="Proton acceptor" evidence="9">
    <location>
        <position position="309"/>
    </location>
</feature>
<dbReference type="PANTHER" id="PTHR10091:SF0">
    <property type="entry name" value="GALACTOSE MUTAROTASE"/>
    <property type="match status" value="1"/>
</dbReference>
<evidence type="ECO:0000313" key="12">
    <source>
        <dbReference type="EMBL" id="QIW53723.1"/>
    </source>
</evidence>
<dbReference type="InterPro" id="IPR011013">
    <property type="entry name" value="Gal_mutarotase_sf_dom"/>
</dbReference>
<dbReference type="CDD" id="cd09019">
    <property type="entry name" value="galactose_mutarotase_like"/>
    <property type="match status" value="1"/>
</dbReference>
<dbReference type="EMBL" id="CP047616">
    <property type="protein sequence ID" value="QIW53723.1"/>
    <property type="molecule type" value="Genomic_DNA"/>
</dbReference>
<organism evidence="12 15">
    <name type="scientific">Pseudolactococcus raffinolactis</name>
    <dbReference type="NCBI Taxonomy" id="1366"/>
    <lineage>
        <taxon>Bacteria</taxon>
        <taxon>Bacillati</taxon>
        <taxon>Bacillota</taxon>
        <taxon>Bacilli</taxon>
        <taxon>Lactobacillales</taxon>
        <taxon>Streptococcaceae</taxon>
        <taxon>Pseudolactococcus</taxon>
    </lineage>
</organism>
<evidence type="ECO:0000256" key="2">
    <source>
        <dbReference type="ARBA" id="ARBA00005028"/>
    </source>
</evidence>
<keyword evidence="7 8" id="KW-0119">Carbohydrate metabolism</keyword>
<proteinExistence type="inferred from homology"/>
<dbReference type="Pfam" id="PF01263">
    <property type="entry name" value="Aldose_epim"/>
    <property type="match status" value="1"/>
</dbReference>
<evidence type="ECO:0000256" key="3">
    <source>
        <dbReference type="ARBA" id="ARBA00006206"/>
    </source>
</evidence>
<dbReference type="InterPro" id="IPR014718">
    <property type="entry name" value="GH-type_carb-bd"/>
</dbReference>
<dbReference type="NCBIfam" id="NF008277">
    <property type="entry name" value="PRK11055.1"/>
    <property type="match status" value="1"/>
</dbReference>
<feature type="binding site" evidence="10">
    <location>
        <position position="248"/>
    </location>
    <ligand>
        <name>beta-D-galactose</name>
        <dbReference type="ChEBI" id="CHEBI:27667"/>
    </ligand>
</feature>
<dbReference type="GO" id="GO:0030246">
    <property type="term" value="F:carbohydrate binding"/>
    <property type="evidence" value="ECO:0007669"/>
    <property type="project" value="InterPro"/>
</dbReference>
<dbReference type="GO" id="GO:0033499">
    <property type="term" value="P:galactose catabolic process via UDP-galactose, Leloir pathway"/>
    <property type="evidence" value="ECO:0007669"/>
    <property type="project" value="TreeGrafter"/>
</dbReference>
<keyword evidence="6 8" id="KW-0413">Isomerase</keyword>
<comment type="pathway">
    <text evidence="2 8">Carbohydrate metabolism; hexose metabolism.</text>
</comment>
<dbReference type="InterPro" id="IPR047215">
    <property type="entry name" value="Galactose_mutarotase-like"/>
</dbReference>
<dbReference type="SUPFAM" id="SSF74650">
    <property type="entry name" value="Galactose mutarotase-like"/>
    <property type="match status" value="1"/>
</dbReference>
<dbReference type="UniPathway" id="UPA00242"/>
<protein>
    <recommendedName>
        <fullName evidence="5 8">Aldose 1-epimerase</fullName>
        <ecNumber evidence="4 8">5.1.3.3</ecNumber>
    </recommendedName>
</protein>
<evidence type="ECO:0000256" key="9">
    <source>
        <dbReference type="PIRSR" id="PIRSR005096-1"/>
    </source>
</evidence>
<evidence type="ECO:0000256" key="8">
    <source>
        <dbReference type="PIRNR" id="PIRNR005096"/>
    </source>
</evidence>
<dbReference type="Proteomes" id="UP000501945">
    <property type="component" value="Chromosome"/>
</dbReference>
<evidence type="ECO:0000256" key="5">
    <source>
        <dbReference type="ARBA" id="ARBA00014165"/>
    </source>
</evidence>
<dbReference type="GO" id="GO:0005737">
    <property type="term" value="C:cytoplasm"/>
    <property type="evidence" value="ECO:0007669"/>
    <property type="project" value="TreeGrafter"/>
</dbReference>
<sequence>MEVRQSDFGNGTNIFSMVNDNGVRLDVSDFGARIVNLVVPTDTGERNIVLGFESSEDYTTQDSYIGATIGRVAGRINSGRFKLDGKTYQVQTNTEAGHTLHGGAPSFEGKIWQSQIIRTEDEVSVMFTLTSPDGENGFPGNLTTSVTYSLNNQNEWTLVYQAQTDQTTLYNPTNHVYFNLTGDVETPIDGHELTVMADQFAVLNSDGTVTGEKRDVSGTSFDFRTAKSLKDCFELANGAQKDLFSGIDHPFFLSHEKGADVILQSPDGKVSVEVETDQETIVIFTANFGQDKMDMRGKTLGHHGGITFETQAAPGAIEFEDFGEIVLRPDQVYHAKTIYRLKF</sequence>
<evidence type="ECO:0000256" key="11">
    <source>
        <dbReference type="PIRSR" id="PIRSR005096-3"/>
    </source>
</evidence>
<dbReference type="InterPro" id="IPR018052">
    <property type="entry name" value="Ald1_epimerase_CS"/>
</dbReference>
<dbReference type="PROSITE" id="PS00545">
    <property type="entry name" value="ALDOSE_1_EPIMERASE"/>
    <property type="match status" value="1"/>
</dbReference>
<evidence type="ECO:0000256" key="7">
    <source>
        <dbReference type="ARBA" id="ARBA00023277"/>
    </source>
</evidence>
<dbReference type="Proteomes" id="UP000501558">
    <property type="component" value="Chromosome"/>
</dbReference>
<dbReference type="RefSeq" id="WP_138491397.1">
    <property type="nucleotide sequence ID" value="NZ_CBCPKB010000004.1"/>
</dbReference>
<dbReference type="PIRSF" id="PIRSF005096">
    <property type="entry name" value="GALM"/>
    <property type="match status" value="1"/>
</dbReference>
<dbReference type="InterPro" id="IPR015443">
    <property type="entry name" value="Aldose_1-epimerase"/>
</dbReference>
<comment type="similarity">
    <text evidence="3 8">Belongs to the aldose epimerase family.</text>
</comment>
<dbReference type="InterPro" id="IPR008183">
    <property type="entry name" value="Aldose_1/G6P_1-epimerase"/>
</dbReference>
<keyword evidence="14" id="KW-1185">Reference proteome</keyword>
<evidence type="ECO:0000256" key="4">
    <source>
        <dbReference type="ARBA" id="ARBA00013185"/>
    </source>
</evidence>
<dbReference type="Gene3D" id="2.70.98.10">
    <property type="match status" value="1"/>
</dbReference>
<feature type="binding site" evidence="11">
    <location>
        <begin position="175"/>
        <end position="177"/>
    </location>
    <ligand>
        <name>beta-D-galactose</name>
        <dbReference type="ChEBI" id="CHEBI:27667"/>
    </ligand>
</feature>
<evidence type="ECO:0000256" key="1">
    <source>
        <dbReference type="ARBA" id="ARBA00001614"/>
    </source>
</evidence>
<dbReference type="PANTHER" id="PTHR10091">
    <property type="entry name" value="ALDOSE-1-EPIMERASE"/>
    <property type="match status" value="1"/>
</dbReference>
<evidence type="ECO:0000256" key="6">
    <source>
        <dbReference type="ARBA" id="ARBA00023235"/>
    </source>
</evidence>
<gene>
    <name evidence="13" type="ORF">GU334_06265</name>
    <name evidence="12" type="ORF">GU336_06005</name>
</gene>
<accession>A0A5R9CML9</accession>
<evidence type="ECO:0000313" key="14">
    <source>
        <dbReference type="Proteomes" id="UP000501558"/>
    </source>
</evidence>
<name>A0A5R9CML9_9LACT</name>
<feature type="active site" description="Proton donor" evidence="9">
    <location>
        <position position="175"/>
    </location>
</feature>
<dbReference type="GO" id="GO:0004034">
    <property type="term" value="F:aldose 1-epimerase activity"/>
    <property type="evidence" value="ECO:0007669"/>
    <property type="project" value="UniProtKB-EC"/>
</dbReference>
<evidence type="ECO:0000256" key="10">
    <source>
        <dbReference type="PIRSR" id="PIRSR005096-2"/>
    </source>
</evidence>
<comment type="catalytic activity">
    <reaction evidence="1 8">
        <text>alpha-D-glucose = beta-D-glucose</text>
        <dbReference type="Rhea" id="RHEA:10264"/>
        <dbReference type="ChEBI" id="CHEBI:15903"/>
        <dbReference type="ChEBI" id="CHEBI:17925"/>
        <dbReference type="EC" id="5.1.3.3"/>
    </reaction>
</comment>
<dbReference type="EMBL" id="CP047628">
    <property type="protein sequence ID" value="QIW58538.1"/>
    <property type="molecule type" value="Genomic_DNA"/>
</dbReference>
<evidence type="ECO:0000313" key="13">
    <source>
        <dbReference type="EMBL" id="QIW58538.1"/>
    </source>
</evidence>
<dbReference type="GO" id="GO:0006006">
    <property type="term" value="P:glucose metabolic process"/>
    <property type="evidence" value="ECO:0007669"/>
    <property type="project" value="TreeGrafter"/>
</dbReference>
<evidence type="ECO:0000313" key="15">
    <source>
        <dbReference type="Proteomes" id="UP000501945"/>
    </source>
</evidence>